<evidence type="ECO:0000313" key="2">
    <source>
        <dbReference type="Proteomes" id="UP000800235"/>
    </source>
</evidence>
<reference evidence="1" key="1">
    <citation type="journal article" date="2020" name="Stud. Mycol.">
        <title>101 Dothideomycetes genomes: a test case for predicting lifestyles and emergence of pathogens.</title>
        <authorList>
            <person name="Haridas S."/>
            <person name="Albert R."/>
            <person name="Binder M."/>
            <person name="Bloem J."/>
            <person name="Labutti K."/>
            <person name="Salamov A."/>
            <person name="Andreopoulos B."/>
            <person name="Baker S."/>
            <person name="Barry K."/>
            <person name="Bills G."/>
            <person name="Bluhm B."/>
            <person name="Cannon C."/>
            <person name="Castanera R."/>
            <person name="Culley D."/>
            <person name="Daum C."/>
            <person name="Ezra D."/>
            <person name="Gonzalez J."/>
            <person name="Henrissat B."/>
            <person name="Kuo A."/>
            <person name="Liang C."/>
            <person name="Lipzen A."/>
            <person name="Lutzoni F."/>
            <person name="Magnuson J."/>
            <person name="Mondo S."/>
            <person name="Nolan M."/>
            <person name="Ohm R."/>
            <person name="Pangilinan J."/>
            <person name="Park H.-J."/>
            <person name="Ramirez L."/>
            <person name="Alfaro M."/>
            <person name="Sun H."/>
            <person name="Tritt A."/>
            <person name="Yoshinaga Y."/>
            <person name="Zwiers L.-H."/>
            <person name="Turgeon B."/>
            <person name="Goodwin S."/>
            <person name="Spatafora J."/>
            <person name="Crous P."/>
            <person name="Grigoriev I."/>
        </authorList>
    </citation>
    <scope>NUCLEOTIDE SEQUENCE</scope>
    <source>
        <strain evidence="1">CBS 130266</strain>
    </source>
</reference>
<name>A0A9P4NHP4_9PEZI</name>
<sequence length="206" mass="23702">MDWKARHPTVKIRLNGGAAAKLKTVTCTIFTTAIESPKDIKMLSQAQGDDKDIIENLPQEATNLYAMYDKKVLRETRITLKDDNDLVLFANLSAEEKKAISRKLPMGGNAAELPRDGDGLLAALMQAKHISLYTLFYDQVWKTDPLDRFRDYFMTCTRLCIEYGTWWYYRIWYQELVAQDPDAKQVAIDKCLKYIDTKLDSIPPPR</sequence>
<dbReference type="EMBL" id="MU007097">
    <property type="protein sequence ID" value="KAF2421575.1"/>
    <property type="molecule type" value="Genomic_DNA"/>
</dbReference>
<accession>A0A9P4NHP4</accession>
<evidence type="ECO:0000313" key="1">
    <source>
        <dbReference type="EMBL" id="KAF2421575.1"/>
    </source>
</evidence>
<dbReference type="AlphaFoldDB" id="A0A9P4NHP4"/>
<organism evidence="1 2">
    <name type="scientific">Tothia fuscella</name>
    <dbReference type="NCBI Taxonomy" id="1048955"/>
    <lineage>
        <taxon>Eukaryota</taxon>
        <taxon>Fungi</taxon>
        <taxon>Dikarya</taxon>
        <taxon>Ascomycota</taxon>
        <taxon>Pezizomycotina</taxon>
        <taxon>Dothideomycetes</taxon>
        <taxon>Pleosporomycetidae</taxon>
        <taxon>Venturiales</taxon>
        <taxon>Cylindrosympodiaceae</taxon>
        <taxon>Tothia</taxon>
    </lineage>
</organism>
<dbReference type="Proteomes" id="UP000800235">
    <property type="component" value="Unassembled WGS sequence"/>
</dbReference>
<comment type="caution">
    <text evidence="1">The sequence shown here is derived from an EMBL/GenBank/DDBJ whole genome shotgun (WGS) entry which is preliminary data.</text>
</comment>
<gene>
    <name evidence="1" type="ORF">EJ08DRAFT_492947</name>
</gene>
<proteinExistence type="predicted"/>
<keyword evidence="2" id="KW-1185">Reference proteome</keyword>
<protein>
    <submittedName>
        <fullName evidence="1">Uncharacterized protein</fullName>
    </submittedName>
</protein>